<dbReference type="Gene3D" id="3.30.429.10">
    <property type="entry name" value="Macrophage Migration Inhibitory Factor"/>
    <property type="match status" value="1"/>
</dbReference>
<dbReference type="PANTHER" id="PTHR38460">
    <property type="entry name" value="TAUTOMERASE YOLI-RELATED"/>
    <property type="match status" value="1"/>
</dbReference>
<dbReference type="InterPro" id="IPR037479">
    <property type="entry name" value="Tauto_MSAD"/>
</dbReference>
<reference evidence="2" key="2">
    <citation type="submission" date="2020-12" db="EMBL/GenBank/DDBJ databases">
        <title>Genome reconstruction of Halomonas venusta strain DSM 4743.</title>
        <authorList>
            <person name="Aguirre-Garrido J.F."/>
            <person name="Hernandez-Soto L.M."/>
            <person name="Martinez-Abarca F."/>
        </authorList>
    </citation>
    <scope>NUCLEOTIDE SEQUENCE</scope>
    <source>
        <strain evidence="2">4743</strain>
    </source>
</reference>
<organism evidence="2 3">
    <name type="scientific">Vreelandella venusta</name>
    <dbReference type="NCBI Taxonomy" id="44935"/>
    <lineage>
        <taxon>Bacteria</taxon>
        <taxon>Pseudomonadati</taxon>
        <taxon>Pseudomonadota</taxon>
        <taxon>Gammaproteobacteria</taxon>
        <taxon>Oceanospirillales</taxon>
        <taxon>Halomonadaceae</taxon>
        <taxon>Vreelandella</taxon>
    </lineage>
</organism>
<dbReference type="Proteomes" id="UP001318401">
    <property type="component" value="Unassembled WGS sequence"/>
</dbReference>
<proteinExistence type="predicted"/>
<evidence type="ECO:0000313" key="2">
    <source>
        <dbReference type="EMBL" id="QRL05389.1"/>
    </source>
</evidence>
<dbReference type="Pfam" id="PF14552">
    <property type="entry name" value="Tautomerase_2"/>
    <property type="match status" value="1"/>
</dbReference>
<sequence>MPFVTINVLKGKSRDYIKAIADEVNAAVIDTMDFPEDDRYQVINECEADHLQLQTRAEDRVMMHLVMRAGRPDHAKKAFYARVVESLARNPGIDPGNVMITITENRDIDWSFQDGVAQFCPE</sequence>
<evidence type="ECO:0000313" key="3">
    <source>
        <dbReference type="Proteomes" id="UP000663479"/>
    </source>
</evidence>
<dbReference type="EMBL" id="CP066539">
    <property type="protein sequence ID" value="QRL05389.1"/>
    <property type="molecule type" value="Genomic_DNA"/>
</dbReference>
<dbReference type="Proteomes" id="UP000663479">
    <property type="component" value="Chromosome"/>
</dbReference>
<gene>
    <name evidence="1" type="ORF">DDR56_15700</name>
    <name evidence="2" type="ORF">JDS37_14045</name>
</gene>
<dbReference type="EMBL" id="QDKN01000007">
    <property type="protein sequence ID" value="NPT32001.1"/>
    <property type="molecule type" value="Genomic_DNA"/>
</dbReference>
<reference evidence="1 4" key="1">
    <citation type="submission" date="2018-04" db="EMBL/GenBank/DDBJ databases">
        <authorList>
            <person name="Li G."/>
            <person name="Du W."/>
            <person name="Bai Y."/>
        </authorList>
    </citation>
    <scope>NUCLEOTIDE SEQUENCE [LARGE SCALE GENOMIC DNA]</scope>
    <source>
        <strain evidence="1 4">YYYZ-3</strain>
    </source>
</reference>
<dbReference type="InterPro" id="IPR014347">
    <property type="entry name" value="Tautomerase/MIF_sf"/>
</dbReference>
<keyword evidence="4" id="KW-1185">Reference proteome</keyword>
<accession>A0AAP9ZHX8</accession>
<evidence type="ECO:0000313" key="4">
    <source>
        <dbReference type="Proteomes" id="UP001318401"/>
    </source>
</evidence>
<dbReference type="PANTHER" id="PTHR38460:SF1">
    <property type="entry name" value="TAUTOMERASE YOLI-RELATED"/>
    <property type="match status" value="1"/>
</dbReference>
<evidence type="ECO:0000313" key="1">
    <source>
        <dbReference type="EMBL" id="NPT32001.1"/>
    </source>
</evidence>
<dbReference type="KEGG" id="hvn:EI420_15275"/>
<dbReference type="SUPFAM" id="SSF55331">
    <property type="entry name" value="Tautomerase/MIF"/>
    <property type="match status" value="1"/>
</dbReference>
<dbReference type="AlphaFoldDB" id="A0AAP9ZHX8"/>
<protein>
    <submittedName>
        <fullName evidence="2">Tautomerase family protein</fullName>
    </submittedName>
</protein>
<name>A0AAP9ZHX8_9GAMM</name>